<keyword evidence="3" id="KW-1185">Reference proteome</keyword>
<dbReference type="InterPro" id="IPR036065">
    <property type="entry name" value="BolA-like_sf"/>
</dbReference>
<name>A0A5N0DP72_9NOCA</name>
<proteinExistence type="predicted"/>
<feature type="region of interest" description="Disordered" evidence="1">
    <location>
        <begin position="75"/>
        <end position="97"/>
    </location>
</feature>
<feature type="compositionally biased region" description="Basic residues" evidence="1">
    <location>
        <begin position="86"/>
        <end position="95"/>
    </location>
</feature>
<evidence type="ECO:0000313" key="3">
    <source>
        <dbReference type="Proteomes" id="UP000323876"/>
    </source>
</evidence>
<protein>
    <submittedName>
        <fullName evidence="2">BolA/IbaG family iron-sulfur metabolism protein</fullName>
    </submittedName>
</protein>
<dbReference type="EMBL" id="VXLC01000047">
    <property type="protein sequence ID" value="KAA8877461.1"/>
    <property type="molecule type" value="Genomic_DNA"/>
</dbReference>
<evidence type="ECO:0000313" key="2">
    <source>
        <dbReference type="EMBL" id="KAA8877461.1"/>
    </source>
</evidence>
<organism evidence="2 3">
    <name type="scientific">Nocardia colli</name>
    <dbReference type="NCBI Taxonomy" id="2545717"/>
    <lineage>
        <taxon>Bacteria</taxon>
        <taxon>Bacillati</taxon>
        <taxon>Actinomycetota</taxon>
        <taxon>Actinomycetes</taxon>
        <taxon>Mycobacteriales</taxon>
        <taxon>Nocardiaceae</taxon>
        <taxon>Nocardia</taxon>
    </lineage>
</organism>
<dbReference type="OrthoDB" id="9812890at2"/>
<dbReference type="Gene3D" id="3.30.300.90">
    <property type="entry name" value="BolA-like"/>
    <property type="match status" value="1"/>
</dbReference>
<reference evidence="2 3" key="1">
    <citation type="submission" date="2019-09" db="EMBL/GenBank/DDBJ databases">
        <authorList>
            <person name="Wang X."/>
        </authorList>
    </citation>
    <scope>NUCLEOTIDE SEQUENCE [LARGE SCALE GENOMIC DNA]</scope>
    <source>
        <strain evidence="2 3">CICC 11023</strain>
    </source>
</reference>
<evidence type="ECO:0000256" key="1">
    <source>
        <dbReference type="SAM" id="MobiDB-lite"/>
    </source>
</evidence>
<gene>
    <name evidence="2" type="ORF">F3087_43955</name>
</gene>
<dbReference type="Proteomes" id="UP000323876">
    <property type="component" value="Unassembled WGS sequence"/>
</dbReference>
<comment type="caution">
    <text evidence="2">The sequence shown here is derived from an EMBL/GenBank/DDBJ whole genome shotgun (WGS) entry which is preliminary data.</text>
</comment>
<accession>A0A5N0DP72</accession>
<dbReference type="SUPFAM" id="SSF82657">
    <property type="entry name" value="BolA-like"/>
    <property type="match status" value="1"/>
</dbReference>
<dbReference type="AlphaFoldDB" id="A0A5N0DP72"/>
<sequence length="179" mass="19744">MNVQLTPLCVGQGLPCNFALWGRHGALALSSPRQRQLFPVSWSRHRHLREPLGLVPDPSWSLLPIAKLPVRGGARRVDHTVPPTPRHQRLGRSGRGRAVVRPSEIESELQARLSLRNVWVTGSGYQFTVVAVGQVFAGMTAVQRQLAVQTALAEYIADGQVWGLEVHAYAPLERGTETH</sequence>